<dbReference type="PANTHER" id="PTHR37418">
    <property type="entry name" value="3-KETO-5-AMINOHEXANOATE CLEAVAGE ENZYME-RELATED"/>
    <property type="match status" value="1"/>
</dbReference>
<dbReference type="InterPro" id="IPR013785">
    <property type="entry name" value="Aldolase_TIM"/>
</dbReference>
<evidence type="ECO:0000313" key="1">
    <source>
        <dbReference type="EMBL" id="MFC0407470.1"/>
    </source>
</evidence>
<keyword evidence="2" id="KW-1185">Reference proteome</keyword>
<accession>A0ABV6JQ48</accession>
<comment type="caution">
    <text evidence="1">The sequence shown here is derived from an EMBL/GenBank/DDBJ whole genome shotgun (WGS) entry which is preliminary data.</text>
</comment>
<proteinExistence type="predicted"/>
<dbReference type="PANTHER" id="PTHR37418:SF1">
    <property type="entry name" value="3-KETO-5-AMINOHEXANOATE CLEAVAGE PROTEIN"/>
    <property type="match status" value="1"/>
</dbReference>
<sequence>MPDPGTGPQPPPERGRPRIQACLNGARPLGFHPALPLAPEALAREAAACAAAGAVALHLHPRDAEGRETLRPDLVGAAVAAVRAASALPVSVSTGEWILRDDPARRAAVAGWGRLEDGVPDVASVNLEEADAPAVMRALGAAGIGVEAGLASREDADRFLALGIACRRVLVEIPDMPEDAALRLACRILDRLDEAGHPAERQLHGQEASVWPCFRLAMRRGLMGRLGLEDGEHLPDGTRAVDSAAILRAGMTLAANLTKG</sequence>
<protein>
    <submittedName>
        <fullName evidence="1">3-keto-5-aminohexanoate cleavage protein</fullName>
    </submittedName>
</protein>
<organism evidence="1 2">
    <name type="scientific">Roseomonas elaeocarpi</name>
    <dbReference type="NCBI Taxonomy" id="907779"/>
    <lineage>
        <taxon>Bacteria</taxon>
        <taxon>Pseudomonadati</taxon>
        <taxon>Pseudomonadota</taxon>
        <taxon>Alphaproteobacteria</taxon>
        <taxon>Acetobacterales</taxon>
        <taxon>Roseomonadaceae</taxon>
        <taxon>Roseomonas</taxon>
    </lineage>
</organism>
<dbReference type="Gene3D" id="3.20.20.70">
    <property type="entry name" value="Aldolase class I"/>
    <property type="match status" value="1"/>
</dbReference>
<dbReference type="Pfam" id="PF05853">
    <property type="entry name" value="BKACE"/>
    <property type="match status" value="1"/>
</dbReference>
<reference evidence="1 2" key="1">
    <citation type="submission" date="2024-09" db="EMBL/GenBank/DDBJ databases">
        <authorList>
            <person name="Sun Q."/>
            <person name="Mori K."/>
        </authorList>
    </citation>
    <scope>NUCLEOTIDE SEQUENCE [LARGE SCALE GENOMIC DNA]</scope>
    <source>
        <strain evidence="1 2">TBRC 5777</strain>
    </source>
</reference>
<dbReference type="InterPro" id="IPR008567">
    <property type="entry name" value="BKACE"/>
</dbReference>
<dbReference type="Proteomes" id="UP001589865">
    <property type="component" value="Unassembled WGS sequence"/>
</dbReference>
<evidence type="ECO:0000313" key="2">
    <source>
        <dbReference type="Proteomes" id="UP001589865"/>
    </source>
</evidence>
<dbReference type="RefSeq" id="WP_377043170.1">
    <property type="nucleotide sequence ID" value="NZ_JBHLUN010000002.1"/>
</dbReference>
<dbReference type="EMBL" id="JBHLUN010000002">
    <property type="protein sequence ID" value="MFC0407470.1"/>
    <property type="molecule type" value="Genomic_DNA"/>
</dbReference>
<name>A0ABV6JQ48_9PROT</name>
<gene>
    <name evidence="1" type="ORF">ACFFGY_04370</name>
</gene>